<keyword evidence="3" id="KW-1015">Disulfide bond</keyword>
<dbReference type="Gene3D" id="3.40.30.10">
    <property type="entry name" value="Glutaredoxin"/>
    <property type="match status" value="1"/>
</dbReference>
<gene>
    <name evidence="7" type="ORF">H9982_00935</name>
</gene>
<evidence type="ECO:0000256" key="2">
    <source>
        <dbReference type="ARBA" id="ARBA00022748"/>
    </source>
</evidence>
<feature type="domain" description="Thioredoxin" evidence="6">
    <location>
        <begin position="227"/>
        <end position="364"/>
    </location>
</feature>
<dbReference type="Pfam" id="PF14289">
    <property type="entry name" value="DUF4369"/>
    <property type="match status" value="1"/>
</dbReference>
<keyword evidence="2" id="KW-0201">Cytochrome c-type biogenesis</keyword>
<dbReference type="PROSITE" id="PS51257">
    <property type="entry name" value="PROKAR_LIPOPROTEIN"/>
    <property type="match status" value="1"/>
</dbReference>
<accession>A0A9D1VR23</accession>
<evidence type="ECO:0000256" key="3">
    <source>
        <dbReference type="ARBA" id="ARBA00023157"/>
    </source>
</evidence>
<dbReference type="InterPro" id="IPR050553">
    <property type="entry name" value="Thioredoxin_ResA/DsbE_sf"/>
</dbReference>
<reference evidence="7" key="2">
    <citation type="submission" date="2021-04" db="EMBL/GenBank/DDBJ databases">
        <authorList>
            <person name="Gilroy R."/>
        </authorList>
    </citation>
    <scope>NUCLEOTIDE SEQUENCE</scope>
    <source>
        <strain evidence="7">ChiHjej12B11-16260</strain>
    </source>
</reference>
<dbReference type="AlphaFoldDB" id="A0A9D1VR23"/>
<evidence type="ECO:0000259" key="6">
    <source>
        <dbReference type="PROSITE" id="PS51352"/>
    </source>
</evidence>
<dbReference type="EMBL" id="DXFB01000023">
    <property type="protein sequence ID" value="HIX44762.1"/>
    <property type="molecule type" value="Genomic_DNA"/>
</dbReference>
<dbReference type="Proteomes" id="UP000824246">
    <property type="component" value="Unassembled WGS sequence"/>
</dbReference>
<dbReference type="CDD" id="cd02966">
    <property type="entry name" value="TlpA_like_family"/>
    <property type="match status" value="1"/>
</dbReference>
<evidence type="ECO:0000313" key="7">
    <source>
        <dbReference type="EMBL" id="HIX44762.1"/>
    </source>
</evidence>
<proteinExistence type="predicted"/>
<evidence type="ECO:0000256" key="5">
    <source>
        <dbReference type="SAM" id="SignalP"/>
    </source>
</evidence>
<dbReference type="GO" id="GO:0030313">
    <property type="term" value="C:cell envelope"/>
    <property type="evidence" value="ECO:0007669"/>
    <property type="project" value="UniProtKB-SubCell"/>
</dbReference>
<evidence type="ECO:0000313" key="8">
    <source>
        <dbReference type="Proteomes" id="UP000824246"/>
    </source>
</evidence>
<keyword evidence="5" id="KW-0732">Signal</keyword>
<dbReference type="PANTHER" id="PTHR42852">
    <property type="entry name" value="THIOL:DISULFIDE INTERCHANGE PROTEIN DSBE"/>
    <property type="match status" value="1"/>
</dbReference>
<sequence>MKTKKILFAALLLATLVACQTPGNTYYIEGIIDDEMEGREIYLTDYVTDVRIDTAVVRDGMFSFSGVVDTPFFAVIEEGSYYFPLIVEPADTLFADMMEYVPATGAPLNDALNAYDDRNRELFDVYQTEVDSIMRLADERKIGRREALDSLNEKEREISRLFDENVWSTIQEHPDDIVGAIAFRRWLTNKERDLAAIDSVAGRVPATLLAYPIVKEELDIIRYKSLSAVGMPFIDFTVESDSGSVSLSDFVGQGRPVLALFWASWDDAAPREVREIYRRYNGKGLSVVGIALWDDPADSREAIADKEIPWRQILGAREKPADLYAINDLPYTILFAADGTIVARGLKGASLSREIARAVSVTTQK</sequence>
<dbReference type="InterPro" id="IPR036249">
    <property type="entry name" value="Thioredoxin-like_sf"/>
</dbReference>
<dbReference type="GO" id="GO:0016209">
    <property type="term" value="F:antioxidant activity"/>
    <property type="evidence" value="ECO:0007669"/>
    <property type="project" value="InterPro"/>
</dbReference>
<comment type="subcellular location">
    <subcellularLocation>
        <location evidence="1">Cell envelope</location>
    </subcellularLocation>
</comment>
<keyword evidence="4" id="KW-0676">Redox-active center</keyword>
<dbReference type="InterPro" id="IPR013766">
    <property type="entry name" value="Thioredoxin_domain"/>
</dbReference>
<dbReference type="InterPro" id="IPR025380">
    <property type="entry name" value="DUF4369"/>
</dbReference>
<name>A0A9D1VR23_9BACT</name>
<dbReference type="PROSITE" id="PS51352">
    <property type="entry name" value="THIOREDOXIN_2"/>
    <property type="match status" value="1"/>
</dbReference>
<protein>
    <submittedName>
        <fullName evidence="7">AhpC/TSA family protein</fullName>
    </submittedName>
</protein>
<dbReference type="GO" id="GO:0016491">
    <property type="term" value="F:oxidoreductase activity"/>
    <property type="evidence" value="ECO:0007669"/>
    <property type="project" value="InterPro"/>
</dbReference>
<reference evidence="7" key="1">
    <citation type="journal article" date="2021" name="PeerJ">
        <title>Extensive microbial diversity within the chicken gut microbiome revealed by metagenomics and culture.</title>
        <authorList>
            <person name="Gilroy R."/>
            <person name="Ravi A."/>
            <person name="Getino M."/>
            <person name="Pursley I."/>
            <person name="Horton D.L."/>
            <person name="Alikhan N.F."/>
            <person name="Baker D."/>
            <person name="Gharbi K."/>
            <person name="Hall N."/>
            <person name="Watson M."/>
            <person name="Adriaenssens E.M."/>
            <person name="Foster-Nyarko E."/>
            <person name="Jarju S."/>
            <person name="Secka A."/>
            <person name="Antonio M."/>
            <person name="Oren A."/>
            <person name="Chaudhuri R.R."/>
            <person name="La Ragione R."/>
            <person name="Hildebrand F."/>
            <person name="Pallen M.J."/>
        </authorList>
    </citation>
    <scope>NUCLEOTIDE SEQUENCE</scope>
    <source>
        <strain evidence="7">ChiHjej12B11-16260</strain>
    </source>
</reference>
<feature type="signal peptide" evidence="5">
    <location>
        <begin position="1"/>
        <end position="20"/>
    </location>
</feature>
<feature type="chain" id="PRO_5038417238" evidence="5">
    <location>
        <begin position="21"/>
        <end position="365"/>
    </location>
</feature>
<comment type="caution">
    <text evidence="7">The sequence shown here is derived from an EMBL/GenBank/DDBJ whole genome shotgun (WGS) entry which is preliminary data.</text>
</comment>
<dbReference type="PANTHER" id="PTHR42852:SF6">
    <property type="entry name" value="THIOL:DISULFIDE INTERCHANGE PROTEIN DSBE"/>
    <property type="match status" value="1"/>
</dbReference>
<dbReference type="InterPro" id="IPR000866">
    <property type="entry name" value="AhpC/TSA"/>
</dbReference>
<dbReference type="Pfam" id="PF00578">
    <property type="entry name" value="AhpC-TSA"/>
    <property type="match status" value="1"/>
</dbReference>
<dbReference type="SUPFAM" id="SSF52833">
    <property type="entry name" value="Thioredoxin-like"/>
    <property type="match status" value="1"/>
</dbReference>
<organism evidence="7 8">
    <name type="scientific">Candidatus Barnesiella excrementipullorum</name>
    <dbReference type="NCBI Taxonomy" id="2838479"/>
    <lineage>
        <taxon>Bacteria</taxon>
        <taxon>Pseudomonadati</taxon>
        <taxon>Bacteroidota</taxon>
        <taxon>Bacteroidia</taxon>
        <taxon>Bacteroidales</taxon>
        <taxon>Barnesiellaceae</taxon>
        <taxon>Barnesiella</taxon>
    </lineage>
</organism>
<evidence type="ECO:0000256" key="1">
    <source>
        <dbReference type="ARBA" id="ARBA00004196"/>
    </source>
</evidence>
<dbReference type="GO" id="GO:0017004">
    <property type="term" value="P:cytochrome complex assembly"/>
    <property type="evidence" value="ECO:0007669"/>
    <property type="project" value="UniProtKB-KW"/>
</dbReference>
<evidence type="ECO:0000256" key="4">
    <source>
        <dbReference type="ARBA" id="ARBA00023284"/>
    </source>
</evidence>